<feature type="region of interest" description="Disordered" evidence="9">
    <location>
        <begin position="500"/>
        <end position="527"/>
    </location>
</feature>
<evidence type="ECO:0000256" key="7">
    <source>
        <dbReference type="PROSITE-ProRule" id="PRU00284"/>
    </source>
</evidence>
<dbReference type="GO" id="GO:0016020">
    <property type="term" value="C:membrane"/>
    <property type="evidence" value="ECO:0007669"/>
    <property type="project" value="UniProtKB-SubCell"/>
</dbReference>
<feature type="region of interest" description="Disordered" evidence="9">
    <location>
        <begin position="279"/>
        <end position="310"/>
    </location>
</feature>
<dbReference type="Pfam" id="PF00015">
    <property type="entry name" value="MCPsignal"/>
    <property type="match status" value="1"/>
</dbReference>
<keyword evidence="5 7" id="KW-0807">Transducer</keyword>
<feature type="domain" description="Methyl-accepting transducer" evidence="10">
    <location>
        <begin position="272"/>
        <end position="529"/>
    </location>
</feature>
<evidence type="ECO:0000256" key="4">
    <source>
        <dbReference type="ARBA" id="ARBA00023136"/>
    </source>
</evidence>
<protein>
    <submittedName>
        <fullName evidence="12">Methyl-accepting chemotaxis sensory transducer</fullName>
    </submittedName>
</protein>
<name>A0A495BG23_VOGIN</name>
<keyword evidence="2" id="KW-0812">Transmembrane</keyword>
<evidence type="ECO:0000259" key="10">
    <source>
        <dbReference type="PROSITE" id="PS50111"/>
    </source>
</evidence>
<dbReference type="InterPro" id="IPR003660">
    <property type="entry name" value="HAMP_dom"/>
</dbReference>
<dbReference type="SMART" id="SM00283">
    <property type="entry name" value="MA"/>
    <property type="match status" value="1"/>
</dbReference>
<dbReference type="GO" id="GO:0004888">
    <property type="term" value="F:transmembrane signaling receptor activity"/>
    <property type="evidence" value="ECO:0007669"/>
    <property type="project" value="InterPro"/>
</dbReference>
<dbReference type="InterPro" id="IPR004090">
    <property type="entry name" value="Chemotax_Me-accpt_rcpt"/>
</dbReference>
<evidence type="ECO:0000256" key="9">
    <source>
        <dbReference type="SAM" id="MobiDB-lite"/>
    </source>
</evidence>
<evidence type="ECO:0000256" key="5">
    <source>
        <dbReference type="ARBA" id="ARBA00023224"/>
    </source>
</evidence>
<dbReference type="EMBL" id="RBID01000013">
    <property type="protein sequence ID" value="RKQ60052.1"/>
    <property type="molecule type" value="Genomic_DNA"/>
</dbReference>
<keyword evidence="4" id="KW-0472">Membrane</keyword>
<accession>A0A495BG23</accession>
<dbReference type="PANTHER" id="PTHR32089:SF119">
    <property type="entry name" value="METHYL-ACCEPTING CHEMOTAXIS PROTEIN CTPL"/>
    <property type="match status" value="1"/>
</dbReference>
<dbReference type="PANTHER" id="PTHR32089">
    <property type="entry name" value="METHYL-ACCEPTING CHEMOTAXIS PROTEIN MCPB"/>
    <property type="match status" value="1"/>
</dbReference>
<evidence type="ECO:0000256" key="8">
    <source>
        <dbReference type="SAM" id="Coils"/>
    </source>
</evidence>
<proteinExistence type="inferred from homology"/>
<feature type="compositionally biased region" description="Low complexity" evidence="9">
    <location>
        <begin position="291"/>
        <end position="306"/>
    </location>
</feature>
<organism evidence="12 13">
    <name type="scientific">Vogesella indigofera</name>
    <name type="common">Pseudomonas indigofera</name>
    <dbReference type="NCBI Taxonomy" id="45465"/>
    <lineage>
        <taxon>Bacteria</taxon>
        <taxon>Pseudomonadati</taxon>
        <taxon>Pseudomonadota</taxon>
        <taxon>Betaproteobacteria</taxon>
        <taxon>Neisseriales</taxon>
        <taxon>Chromobacteriaceae</taxon>
        <taxon>Vogesella</taxon>
    </lineage>
</organism>
<evidence type="ECO:0000256" key="3">
    <source>
        <dbReference type="ARBA" id="ARBA00022989"/>
    </source>
</evidence>
<dbReference type="GO" id="GO:0007165">
    <property type="term" value="P:signal transduction"/>
    <property type="evidence" value="ECO:0007669"/>
    <property type="project" value="UniProtKB-KW"/>
</dbReference>
<comment type="subcellular location">
    <subcellularLocation>
        <location evidence="1">Membrane</location>
        <topology evidence="1">Multi-pass membrane protein</topology>
    </subcellularLocation>
</comment>
<keyword evidence="8" id="KW-0175">Coiled coil</keyword>
<evidence type="ECO:0000256" key="2">
    <source>
        <dbReference type="ARBA" id="ARBA00022692"/>
    </source>
</evidence>
<sequence length="544" mass="60243">MKLLHDISLRTKLACLFLLLNIVTVLAFSTHTYLRSSEQAMALIDTRLNASARAVPALLGDQFLASMFSPGSISQAQMVSNARKLDAYAKQFNVVYLYLLWQKDGKIVYLADGAGEKELKENSFGHHLEEYEPSEGLKRSFQQHSIEFDEYTDKYGTFRSVFIPQTIGGQQVVIAADILLSDALASRQRVLEETLFIGGLSLLLGTLIAWWLSGLVSRAILRISSHIALHAEECQLNAPLHPQGRDEIAQIAHSFNLLCQRFRDTLLDVASHARDTFHSAENVRQNAHDTQSSSSSSREQLSQLAQRSERIHGLAENSRHTIDEVQQHLEAVQQQLQQSRSQVGVMAEDMQSHVAANRELAQRFDALSSDVQHITQILQRIAGISEQTNLLALNAAIEAARAGEAGRGFAVVADEVRKLAGQTQNTLSETDSFVAKLLNTIHDTAGIITHQADEAATLSGTSTAMEQALEQTRQVLASLESRFGQIVSEQQSIRNDLQQMHHGMQQLDQQSTQQGQTSQQLSDEAGSLEQTARLLNLSLARFKM</sequence>
<comment type="similarity">
    <text evidence="6">Belongs to the methyl-accepting chemotaxis (MCP) protein family.</text>
</comment>
<dbReference type="GO" id="GO:0006935">
    <property type="term" value="P:chemotaxis"/>
    <property type="evidence" value="ECO:0007669"/>
    <property type="project" value="InterPro"/>
</dbReference>
<dbReference type="PROSITE" id="PS50111">
    <property type="entry name" value="CHEMOTAXIS_TRANSDUC_2"/>
    <property type="match status" value="1"/>
</dbReference>
<gene>
    <name evidence="12" type="ORF">C8E02_1396</name>
</gene>
<dbReference type="Proteomes" id="UP000279384">
    <property type="component" value="Unassembled WGS sequence"/>
</dbReference>
<feature type="coiled-coil region" evidence="8">
    <location>
        <begin position="315"/>
        <end position="342"/>
    </location>
</feature>
<dbReference type="AlphaFoldDB" id="A0A495BG23"/>
<dbReference type="Gene3D" id="1.10.287.950">
    <property type="entry name" value="Methyl-accepting chemotaxis protein"/>
    <property type="match status" value="1"/>
</dbReference>
<evidence type="ECO:0000256" key="1">
    <source>
        <dbReference type="ARBA" id="ARBA00004141"/>
    </source>
</evidence>
<dbReference type="SUPFAM" id="SSF58104">
    <property type="entry name" value="Methyl-accepting chemotaxis protein (MCP) signaling domain"/>
    <property type="match status" value="1"/>
</dbReference>
<reference evidence="12 13" key="1">
    <citation type="submission" date="2018-10" db="EMBL/GenBank/DDBJ databases">
        <title>Genomic Encyclopedia of Type Strains, Phase IV (KMG-IV): sequencing the most valuable type-strain genomes for metagenomic binning, comparative biology and taxonomic classification.</title>
        <authorList>
            <person name="Goeker M."/>
        </authorList>
    </citation>
    <scope>NUCLEOTIDE SEQUENCE [LARGE SCALE GENOMIC DNA]</scope>
    <source>
        <strain evidence="12 13">DSM 3303</strain>
    </source>
</reference>
<dbReference type="PROSITE" id="PS50885">
    <property type="entry name" value="HAMP"/>
    <property type="match status" value="1"/>
</dbReference>
<dbReference type="InterPro" id="IPR004089">
    <property type="entry name" value="MCPsignal_dom"/>
</dbReference>
<feature type="compositionally biased region" description="Low complexity" evidence="9">
    <location>
        <begin position="505"/>
        <end position="523"/>
    </location>
</feature>
<evidence type="ECO:0000259" key="11">
    <source>
        <dbReference type="PROSITE" id="PS50885"/>
    </source>
</evidence>
<comment type="caution">
    <text evidence="12">The sequence shown here is derived from an EMBL/GenBank/DDBJ whole genome shotgun (WGS) entry which is preliminary data.</text>
</comment>
<evidence type="ECO:0000256" key="6">
    <source>
        <dbReference type="ARBA" id="ARBA00029447"/>
    </source>
</evidence>
<feature type="domain" description="HAMP" evidence="11">
    <location>
        <begin position="214"/>
        <end position="267"/>
    </location>
</feature>
<evidence type="ECO:0000313" key="13">
    <source>
        <dbReference type="Proteomes" id="UP000279384"/>
    </source>
</evidence>
<keyword evidence="3" id="KW-1133">Transmembrane helix</keyword>
<dbReference type="RefSeq" id="WP_120810203.1">
    <property type="nucleotide sequence ID" value="NZ_RBID01000013.1"/>
</dbReference>
<evidence type="ECO:0000313" key="12">
    <source>
        <dbReference type="EMBL" id="RKQ60052.1"/>
    </source>
</evidence>
<dbReference type="PRINTS" id="PR00260">
    <property type="entry name" value="CHEMTRNSDUCR"/>
</dbReference>